<organism evidence="1 2">
    <name type="scientific">Ascobolus immersus RN42</name>
    <dbReference type="NCBI Taxonomy" id="1160509"/>
    <lineage>
        <taxon>Eukaryota</taxon>
        <taxon>Fungi</taxon>
        <taxon>Dikarya</taxon>
        <taxon>Ascomycota</taxon>
        <taxon>Pezizomycotina</taxon>
        <taxon>Pezizomycetes</taxon>
        <taxon>Pezizales</taxon>
        <taxon>Ascobolaceae</taxon>
        <taxon>Ascobolus</taxon>
    </lineage>
</organism>
<protein>
    <submittedName>
        <fullName evidence="1">Uncharacterized protein</fullName>
    </submittedName>
</protein>
<dbReference type="AlphaFoldDB" id="A0A3N4HGA5"/>
<keyword evidence="2" id="KW-1185">Reference proteome</keyword>
<dbReference type="EMBL" id="ML119833">
    <property type="protein sequence ID" value="RPA73123.1"/>
    <property type="molecule type" value="Genomic_DNA"/>
</dbReference>
<dbReference type="Proteomes" id="UP000275078">
    <property type="component" value="Unassembled WGS sequence"/>
</dbReference>
<sequence>MTTLASESSTTSPVDPSSIVADAVIIWRPESENEGFTAINSITLDTICPIADKSEFTCTFTIHRKRYEWRAIVSFHPETWAPVFETTVVAVAWRDSLSGKHEVEKEEKQDIRLDLGSLPSARRRELDEKGVVESSITVCAEYAAFNEELRAMVRRKRYWKVLVTTQAVKPVHAVKRVLLKKSASTVVMNGMEVEVVNFETPAPYTPAQVEIDKEDWFSLKVREFHAGNTTNANSYGRPGHTKAAPKHPARFELHREKYHKSLARKYPFMEVCREVEFSERLGLHRRANLFLDVVKPHTSPPDGGEKRKKVRIVFRDLHRILSMKQNEVIDGEFIKVQ</sequence>
<evidence type="ECO:0000313" key="1">
    <source>
        <dbReference type="EMBL" id="RPA73123.1"/>
    </source>
</evidence>
<proteinExistence type="predicted"/>
<name>A0A3N4HGA5_ASCIM</name>
<evidence type="ECO:0000313" key="2">
    <source>
        <dbReference type="Proteomes" id="UP000275078"/>
    </source>
</evidence>
<reference evidence="1 2" key="1">
    <citation type="journal article" date="2018" name="Nat. Ecol. Evol.">
        <title>Pezizomycetes genomes reveal the molecular basis of ectomycorrhizal truffle lifestyle.</title>
        <authorList>
            <person name="Murat C."/>
            <person name="Payen T."/>
            <person name="Noel B."/>
            <person name="Kuo A."/>
            <person name="Morin E."/>
            <person name="Chen J."/>
            <person name="Kohler A."/>
            <person name="Krizsan K."/>
            <person name="Balestrini R."/>
            <person name="Da Silva C."/>
            <person name="Montanini B."/>
            <person name="Hainaut M."/>
            <person name="Levati E."/>
            <person name="Barry K.W."/>
            <person name="Belfiori B."/>
            <person name="Cichocki N."/>
            <person name="Clum A."/>
            <person name="Dockter R.B."/>
            <person name="Fauchery L."/>
            <person name="Guy J."/>
            <person name="Iotti M."/>
            <person name="Le Tacon F."/>
            <person name="Lindquist E.A."/>
            <person name="Lipzen A."/>
            <person name="Malagnac F."/>
            <person name="Mello A."/>
            <person name="Molinier V."/>
            <person name="Miyauchi S."/>
            <person name="Poulain J."/>
            <person name="Riccioni C."/>
            <person name="Rubini A."/>
            <person name="Sitrit Y."/>
            <person name="Splivallo R."/>
            <person name="Traeger S."/>
            <person name="Wang M."/>
            <person name="Zifcakova L."/>
            <person name="Wipf D."/>
            <person name="Zambonelli A."/>
            <person name="Paolocci F."/>
            <person name="Nowrousian M."/>
            <person name="Ottonello S."/>
            <person name="Baldrian P."/>
            <person name="Spatafora J.W."/>
            <person name="Henrissat B."/>
            <person name="Nagy L.G."/>
            <person name="Aury J.M."/>
            <person name="Wincker P."/>
            <person name="Grigoriev I.V."/>
            <person name="Bonfante P."/>
            <person name="Martin F.M."/>
        </authorList>
    </citation>
    <scope>NUCLEOTIDE SEQUENCE [LARGE SCALE GENOMIC DNA]</scope>
    <source>
        <strain evidence="1 2">RN42</strain>
    </source>
</reference>
<accession>A0A3N4HGA5</accession>
<gene>
    <name evidence="1" type="ORF">BJ508DRAFT_334402</name>
</gene>